<name>A0ABT4SNL4_9ACTN</name>
<feature type="domain" description="SnoaL-like" evidence="1">
    <location>
        <begin position="138"/>
        <end position="255"/>
    </location>
</feature>
<feature type="domain" description="SnoaL-like" evidence="1">
    <location>
        <begin position="8"/>
        <end position="128"/>
    </location>
</feature>
<accession>A0ABT4SNL4</accession>
<keyword evidence="3" id="KW-1185">Reference proteome</keyword>
<proteinExistence type="predicted"/>
<dbReference type="Proteomes" id="UP001144036">
    <property type="component" value="Unassembled WGS sequence"/>
</dbReference>
<dbReference type="InterPro" id="IPR032710">
    <property type="entry name" value="NTF2-like_dom_sf"/>
</dbReference>
<gene>
    <name evidence="2" type="ORF">OUY22_35095</name>
</gene>
<evidence type="ECO:0000313" key="2">
    <source>
        <dbReference type="EMBL" id="MDA0638665.1"/>
    </source>
</evidence>
<protein>
    <submittedName>
        <fullName evidence="2">Nuclear transport factor 2 family protein</fullName>
    </submittedName>
</protein>
<evidence type="ECO:0000313" key="3">
    <source>
        <dbReference type="Proteomes" id="UP001144036"/>
    </source>
</evidence>
<dbReference type="RefSeq" id="WP_270159614.1">
    <property type="nucleotide sequence ID" value="NZ_JAPNNL010000266.1"/>
</dbReference>
<comment type="caution">
    <text evidence="2">The sequence shown here is derived from an EMBL/GenBank/DDBJ whole genome shotgun (WGS) entry which is preliminary data.</text>
</comment>
<dbReference type="InterPro" id="IPR037401">
    <property type="entry name" value="SnoaL-like"/>
</dbReference>
<dbReference type="Gene3D" id="3.10.450.50">
    <property type="match status" value="2"/>
</dbReference>
<dbReference type="SUPFAM" id="SSF54427">
    <property type="entry name" value="NTF2-like"/>
    <property type="match status" value="2"/>
</dbReference>
<evidence type="ECO:0000259" key="1">
    <source>
        <dbReference type="Pfam" id="PF13474"/>
    </source>
</evidence>
<dbReference type="Pfam" id="PF13474">
    <property type="entry name" value="SnoaL_3"/>
    <property type="match status" value="2"/>
</dbReference>
<dbReference type="EMBL" id="JAPNNL010000266">
    <property type="protein sequence ID" value="MDA0638665.1"/>
    <property type="molecule type" value="Genomic_DNA"/>
</dbReference>
<sequence>MRTDDKQIRELVERWARAVHAGDLDAVVADHAEDIVMFDVPPPYEGVRGLDAYRRTWPGFFDWQAQGATFDLVELEVTAGEDVGYAFALLRCGMPGAYDPKVLLRLTLGLRKEDGRWVVAHEHHSFPLADSEAGEREVRERFTRWSEQTAAGDLEGMMAAIADDVVAYEQQGPLRYEGVDELREVCRTGLEAAAGATVTWDIPDLEVLVRDDLAVTWGLDRIRVGGNEPVMSRGTRVFRRRGGGWEMVHEHLSLPQES</sequence>
<reference evidence="2" key="1">
    <citation type="submission" date="2022-11" db="EMBL/GenBank/DDBJ databases">
        <title>Nonomuraea corallina sp. nov., a new species of the genus Nonomuraea isolated from sea side sediment in Thai sea.</title>
        <authorList>
            <person name="Ngamcharungchit C."/>
            <person name="Matsumoto A."/>
            <person name="Suriyachadkun C."/>
            <person name="Panbangred W."/>
            <person name="Inahashi Y."/>
            <person name="Intra B."/>
        </authorList>
    </citation>
    <scope>NUCLEOTIDE SEQUENCE</scope>
    <source>
        <strain evidence="2">MCN248</strain>
    </source>
</reference>
<organism evidence="2 3">
    <name type="scientific">Nonomuraea corallina</name>
    <dbReference type="NCBI Taxonomy" id="2989783"/>
    <lineage>
        <taxon>Bacteria</taxon>
        <taxon>Bacillati</taxon>
        <taxon>Actinomycetota</taxon>
        <taxon>Actinomycetes</taxon>
        <taxon>Streptosporangiales</taxon>
        <taxon>Streptosporangiaceae</taxon>
        <taxon>Nonomuraea</taxon>
    </lineage>
</organism>